<dbReference type="AlphaFoldDB" id="A0A9P5L9E1"/>
<comment type="caution">
    <text evidence="2">The sequence shown here is derived from an EMBL/GenBank/DDBJ whole genome shotgun (WGS) entry which is preliminary data.</text>
</comment>
<dbReference type="Proteomes" id="UP000722485">
    <property type="component" value="Unassembled WGS sequence"/>
</dbReference>
<protein>
    <submittedName>
        <fullName evidence="2">Uncharacterized protein</fullName>
    </submittedName>
</protein>
<evidence type="ECO:0000313" key="3">
    <source>
        <dbReference type="Proteomes" id="UP000722485"/>
    </source>
</evidence>
<gene>
    <name evidence="2" type="ORF">G7Z17_g13609</name>
</gene>
<dbReference type="EMBL" id="JAANBB010000880">
    <property type="protein sequence ID" value="KAF7532669.1"/>
    <property type="molecule type" value="Genomic_DNA"/>
</dbReference>
<evidence type="ECO:0000313" key="2">
    <source>
        <dbReference type="EMBL" id="KAF7532669.1"/>
    </source>
</evidence>
<organism evidence="2 3">
    <name type="scientific">Cylindrodendrum hubeiense</name>
    <dbReference type="NCBI Taxonomy" id="595255"/>
    <lineage>
        <taxon>Eukaryota</taxon>
        <taxon>Fungi</taxon>
        <taxon>Dikarya</taxon>
        <taxon>Ascomycota</taxon>
        <taxon>Pezizomycotina</taxon>
        <taxon>Sordariomycetes</taxon>
        <taxon>Hypocreomycetidae</taxon>
        <taxon>Hypocreales</taxon>
        <taxon>Nectriaceae</taxon>
        <taxon>Cylindrodendrum</taxon>
    </lineage>
</organism>
<feature type="region of interest" description="Disordered" evidence="1">
    <location>
        <begin position="171"/>
        <end position="210"/>
    </location>
</feature>
<keyword evidence="3" id="KW-1185">Reference proteome</keyword>
<reference evidence="2" key="1">
    <citation type="submission" date="2020-03" db="EMBL/GenBank/DDBJ databases">
        <title>Draft Genome Sequence of Cylindrodendrum hubeiense.</title>
        <authorList>
            <person name="Buettner E."/>
            <person name="Kellner H."/>
        </authorList>
    </citation>
    <scope>NUCLEOTIDE SEQUENCE</scope>
    <source>
        <strain evidence="2">IHI 201604</strain>
    </source>
</reference>
<proteinExistence type="predicted"/>
<name>A0A9P5L9E1_9HYPO</name>
<evidence type="ECO:0000256" key="1">
    <source>
        <dbReference type="SAM" id="MobiDB-lite"/>
    </source>
</evidence>
<sequence length="277" mass="30443">MSIPSVVHVFESGINAAPTSSLEALVRRQLEIAARDVAMTAAAPASTPPVHPKTLISDMGDYLTQAARVWSRLTDNLVHGSHVEMAAVEAHEQSRQRNHVSELSPIVVMDLEIRRLCKIRDLTEKFSRDVQDIWLPVPPASPDSPMQQTAFSSFEMKRTPLTRPSVAASEIETRVHGSQKALPSSQVSPGHPSPGDNASMSDDSEEDEDEQFARIDMEALKQRGKGSYYCPLGHRCDKGGVDKDGNLVLFDRNSSFAYACHLAHPAYLDPLETFIIS</sequence>
<dbReference type="OrthoDB" id="4826573at2759"/>
<accession>A0A9P5L9E1</accession>